<keyword evidence="6 13" id="KW-0812">Transmembrane</keyword>
<evidence type="ECO:0000256" key="8">
    <source>
        <dbReference type="ARBA" id="ARBA00022801"/>
    </source>
</evidence>
<proteinExistence type="inferred from homology"/>
<feature type="transmembrane region" description="Helical" evidence="13">
    <location>
        <begin position="158"/>
        <end position="181"/>
    </location>
</feature>
<feature type="transmembrane region" description="Helical" evidence="13">
    <location>
        <begin position="6"/>
        <end position="25"/>
    </location>
</feature>
<reference evidence="15 16" key="1">
    <citation type="submission" date="2016-10" db="EMBL/GenBank/DDBJ databases">
        <authorList>
            <person name="de Groot N.N."/>
        </authorList>
    </citation>
    <scope>NUCLEOTIDE SEQUENCE [LARGE SCALE GENOMIC DNA]</scope>
    <source>
        <strain evidence="15 16">DSM 22489</strain>
    </source>
</reference>
<evidence type="ECO:0000256" key="4">
    <source>
        <dbReference type="ARBA" id="ARBA00022475"/>
    </source>
</evidence>
<keyword evidence="16" id="KW-1185">Reference proteome</keyword>
<evidence type="ECO:0000256" key="12">
    <source>
        <dbReference type="ARBA" id="ARBA00023136"/>
    </source>
</evidence>
<feature type="transmembrane region" description="Helical" evidence="13">
    <location>
        <begin position="202"/>
        <end position="226"/>
    </location>
</feature>
<dbReference type="InterPro" id="IPR008915">
    <property type="entry name" value="Peptidase_M50"/>
</dbReference>
<dbReference type="EMBL" id="FNVA01000007">
    <property type="protein sequence ID" value="SEG62669.1"/>
    <property type="molecule type" value="Genomic_DNA"/>
</dbReference>
<keyword evidence="11" id="KW-0482">Metalloprotease</keyword>
<keyword evidence="8" id="KW-0378">Hydrolase</keyword>
<dbReference type="InterPro" id="IPR044537">
    <property type="entry name" value="Rip2-like"/>
</dbReference>
<protein>
    <submittedName>
        <fullName evidence="15">Zn-dependent protease (Includes SpoIVFB)</fullName>
    </submittedName>
</protein>
<keyword evidence="10 13" id="KW-1133">Transmembrane helix</keyword>
<organism evidence="15 16">
    <name type="scientific">Bryocella elongata</name>
    <dbReference type="NCBI Taxonomy" id="863522"/>
    <lineage>
        <taxon>Bacteria</taxon>
        <taxon>Pseudomonadati</taxon>
        <taxon>Acidobacteriota</taxon>
        <taxon>Terriglobia</taxon>
        <taxon>Terriglobales</taxon>
        <taxon>Acidobacteriaceae</taxon>
        <taxon>Bryocella</taxon>
    </lineage>
</organism>
<keyword evidence="4" id="KW-1003">Cell membrane</keyword>
<gene>
    <name evidence="15" type="ORF">SAMN05421819_3909</name>
</gene>
<evidence type="ECO:0000256" key="13">
    <source>
        <dbReference type="SAM" id="Phobius"/>
    </source>
</evidence>
<comment type="subcellular location">
    <subcellularLocation>
        <location evidence="2">Cell membrane</location>
        <topology evidence="2">Multi-pass membrane protein</topology>
    </subcellularLocation>
</comment>
<accession>A0A1H6BPM7</accession>
<dbReference type="GO" id="GO:0008237">
    <property type="term" value="F:metallopeptidase activity"/>
    <property type="evidence" value="ECO:0007669"/>
    <property type="project" value="UniProtKB-KW"/>
</dbReference>
<evidence type="ECO:0000256" key="2">
    <source>
        <dbReference type="ARBA" id="ARBA00004651"/>
    </source>
</evidence>
<evidence type="ECO:0000313" key="15">
    <source>
        <dbReference type="EMBL" id="SEG62669.1"/>
    </source>
</evidence>
<evidence type="ECO:0000256" key="7">
    <source>
        <dbReference type="ARBA" id="ARBA00022723"/>
    </source>
</evidence>
<feature type="domain" description="Peptidase M50" evidence="14">
    <location>
        <begin position="14"/>
        <end position="213"/>
    </location>
</feature>
<evidence type="ECO:0000259" key="14">
    <source>
        <dbReference type="Pfam" id="PF02163"/>
    </source>
</evidence>
<comment type="similarity">
    <text evidence="3">Belongs to the peptidase M50B family.</text>
</comment>
<dbReference type="Pfam" id="PF02163">
    <property type="entry name" value="Peptidase_M50"/>
    <property type="match status" value="1"/>
</dbReference>
<evidence type="ECO:0000313" key="16">
    <source>
        <dbReference type="Proteomes" id="UP000236728"/>
    </source>
</evidence>
<feature type="transmembrane region" description="Helical" evidence="13">
    <location>
        <begin position="98"/>
        <end position="121"/>
    </location>
</feature>
<dbReference type="CDD" id="cd06158">
    <property type="entry name" value="S2P-M50_like_1"/>
    <property type="match status" value="1"/>
</dbReference>
<evidence type="ECO:0000256" key="9">
    <source>
        <dbReference type="ARBA" id="ARBA00022833"/>
    </source>
</evidence>
<comment type="cofactor">
    <cofactor evidence="1">
        <name>Zn(2+)</name>
        <dbReference type="ChEBI" id="CHEBI:29105"/>
    </cofactor>
</comment>
<dbReference type="GO" id="GO:0005886">
    <property type="term" value="C:plasma membrane"/>
    <property type="evidence" value="ECO:0007669"/>
    <property type="project" value="UniProtKB-SubCell"/>
</dbReference>
<evidence type="ECO:0000256" key="1">
    <source>
        <dbReference type="ARBA" id="ARBA00001947"/>
    </source>
</evidence>
<dbReference type="PANTHER" id="PTHR35864:SF1">
    <property type="entry name" value="ZINC METALLOPROTEASE YWHC-RELATED"/>
    <property type="match status" value="1"/>
</dbReference>
<dbReference type="GO" id="GO:0006508">
    <property type="term" value="P:proteolysis"/>
    <property type="evidence" value="ECO:0007669"/>
    <property type="project" value="UniProtKB-KW"/>
</dbReference>
<dbReference type="GO" id="GO:0046872">
    <property type="term" value="F:metal ion binding"/>
    <property type="evidence" value="ECO:0007669"/>
    <property type="project" value="UniProtKB-KW"/>
</dbReference>
<dbReference type="RefSeq" id="WP_103934746.1">
    <property type="nucleotide sequence ID" value="NZ_FNVA01000007.1"/>
</dbReference>
<keyword evidence="12 13" id="KW-0472">Membrane</keyword>
<keyword evidence="7" id="KW-0479">Metal-binding</keyword>
<dbReference type="InterPro" id="IPR052348">
    <property type="entry name" value="Metallopeptidase_M50B"/>
</dbReference>
<dbReference type="OrthoDB" id="9800627at2"/>
<keyword evidence="9" id="KW-0862">Zinc</keyword>
<evidence type="ECO:0000256" key="11">
    <source>
        <dbReference type="ARBA" id="ARBA00023049"/>
    </source>
</evidence>
<evidence type="ECO:0000256" key="6">
    <source>
        <dbReference type="ARBA" id="ARBA00022692"/>
    </source>
</evidence>
<evidence type="ECO:0000256" key="10">
    <source>
        <dbReference type="ARBA" id="ARBA00022989"/>
    </source>
</evidence>
<dbReference type="PANTHER" id="PTHR35864">
    <property type="entry name" value="ZINC METALLOPROTEASE MJ0611-RELATED"/>
    <property type="match status" value="1"/>
</dbReference>
<dbReference type="AlphaFoldDB" id="A0A1H6BPM7"/>
<evidence type="ECO:0000256" key="3">
    <source>
        <dbReference type="ARBA" id="ARBA00007931"/>
    </source>
</evidence>
<name>A0A1H6BPM7_9BACT</name>
<dbReference type="Proteomes" id="UP000236728">
    <property type="component" value="Unassembled WGS sequence"/>
</dbReference>
<sequence length="236" mass="25967">MPQSPVALAIIVFTLVMMVFSISLHDMTQAWMANRLGDPTARMMGRITMNPMAHFDAWGMGLSPLLSIFIFHNRLPLGWGKPVPTTYRNFHSKNGEMLAVLAGPCAQFVAAVVSLIVMVVLKHHAEGGIISLQVAQILGKGVSVDALPPLPGIFPVMLLLYLSITMNLMLLCLNILPFPFFDGGRLLLHFLPYNAAKKYEELGMWMLVGFFLLAGPMISIIFSPLIGVFDGLLSWL</sequence>
<evidence type="ECO:0000256" key="5">
    <source>
        <dbReference type="ARBA" id="ARBA00022670"/>
    </source>
</evidence>
<keyword evidence="5 15" id="KW-0645">Protease</keyword>